<dbReference type="AlphaFoldDB" id="A0A4P7BEI9"/>
<evidence type="ECO:0000313" key="12">
    <source>
        <dbReference type="Proteomes" id="UP000294359"/>
    </source>
</evidence>
<dbReference type="SUPFAM" id="SSF55874">
    <property type="entry name" value="ATPase domain of HSP90 chaperone/DNA topoisomerase II/histidine kinase"/>
    <property type="match status" value="1"/>
</dbReference>
<dbReference type="EC" id="2.7.13.3" evidence="2"/>
<proteinExistence type="predicted"/>
<keyword evidence="7" id="KW-0067">ATP-binding</keyword>
<dbReference type="Gene3D" id="1.10.287.130">
    <property type="match status" value="1"/>
</dbReference>
<keyword evidence="3" id="KW-0597">Phosphoprotein</keyword>
<keyword evidence="5" id="KW-0547">Nucleotide-binding</keyword>
<reference evidence="10" key="3">
    <citation type="submission" date="2022-12" db="EMBL/GenBank/DDBJ databases">
        <authorList>
            <person name="Sun Q."/>
            <person name="Kim S."/>
        </authorList>
    </citation>
    <scope>NUCLEOTIDE SEQUENCE</scope>
    <source>
        <strain evidence="10">KCTC 12344</strain>
    </source>
</reference>
<dbReference type="CDD" id="cd00082">
    <property type="entry name" value="HisKA"/>
    <property type="match status" value="1"/>
</dbReference>
<dbReference type="SUPFAM" id="SSF47384">
    <property type="entry name" value="Homodimeric domain of signal transducing histidine kinase"/>
    <property type="match status" value="1"/>
</dbReference>
<dbReference type="EMBL" id="CP038026">
    <property type="protein sequence ID" value="QBQ37146.1"/>
    <property type="molecule type" value="Genomic_DNA"/>
</dbReference>
<evidence type="ECO:0000313" key="10">
    <source>
        <dbReference type="EMBL" id="GGY98968.1"/>
    </source>
</evidence>
<dbReference type="InterPro" id="IPR036097">
    <property type="entry name" value="HisK_dim/P_sf"/>
</dbReference>
<dbReference type="PANTHER" id="PTHR42878:SF7">
    <property type="entry name" value="SENSOR HISTIDINE KINASE GLRK"/>
    <property type="match status" value="1"/>
</dbReference>
<keyword evidence="8" id="KW-0902">Two-component regulatory system</keyword>
<dbReference type="RefSeq" id="WP_134385514.1">
    <property type="nucleotide sequence ID" value="NZ_BMWW01000006.1"/>
</dbReference>
<comment type="catalytic activity">
    <reaction evidence="1">
        <text>ATP + protein L-histidine = ADP + protein N-phospho-L-histidine.</text>
        <dbReference type="EC" id="2.7.13.3"/>
    </reaction>
</comment>
<evidence type="ECO:0000313" key="13">
    <source>
        <dbReference type="Proteomes" id="UP000619512"/>
    </source>
</evidence>
<organism evidence="10 13">
    <name type="scientific">Pseudoduganella plicata</name>
    <dbReference type="NCBI Taxonomy" id="321984"/>
    <lineage>
        <taxon>Bacteria</taxon>
        <taxon>Pseudomonadati</taxon>
        <taxon>Pseudomonadota</taxon>
        <taxon>Betaproteobacteria</taxon>
        <taxon>Burkholderiales</taxon>
        <taxon>Oxalobacteraceae</taxon>
        <taxon>Telluria group</taxon>
        <taxon>Pseudoduganella</taxon>
    </lineage>
</organism>
<dbReference type="Proteomes" id="UP000619512">
    <property type="component" value="Unassembled WGS sequence"/>
</dbReference>
<dbReference type="InterPro" id="IPR050351">
    <property type="entry name" value="BphY/WalK/GraS-like"/>
</dbReference>
<protein>
    <recommendedName>
        <fullName evidence="2">histidine kinase</fullName>
        <ecNumber evidence="2">2.7.13.3</ecNumber>
    </recommendedName>
</protein>
<dbReference type="GO" id="GO:0000156">
    <property type="term" value="F:phosphorelay response regulator activity"/>
    <property type="evidence" value="ECO:0007669"/>
    <property type="project" value="TreeGrafter"/>
</dbReference>
<evidence type="ECO:0000256" key="8">
    <source>
        <dbReference type="ARBA" id="ARBA00023012"/>
    </source>
</evidence>
<dbReference type="SMART" id="SM00388">
    <property type="entry name" value="HisKA"/>
    <property type="match status" value="1"/>
</dbReference>
<name>A0A4P7BEI9_9BURK</name>
<sequence length="401" mass="43752">MKDAWPSYVQAVQALPSVPDILSVMAEMTGLRFVCVAHVTERSWTTCAVLDQLGFGLQPGDELDVGTTLCRSVRAADATIVIDHVAEDDLFRDHPTPRLHGFESYVSIPVYSHGKFFGTLCGLDPRPLPLSESKTLKSLQLFAQLISKQLEAERRYEDRGSELSDEKATATLREQFIAVLGHDIRTPLSSILHGAEILMQQSADEGTLMIARTMQRSGQRIARMIDDVLDFTRGRLGGGIGLDAGPVADLDDALRQVVAECRNEHPGQTIDAAIDVPGIVWCNRDRVAQVLANLLTNALRYGRKDTPIGVTAALTDCAFTLTVTNEGETIAPEKLDKLFQPYWRDDAGQPRRGLGLGLYIASEIARAHDGCLEVVSADDRTAFTFSIPGRPAIMAPLSSTP</sequence>
<dbReference type="Proteomes" id="UP000294359">
    <property type="component" value="Chromosome"/>
</dbReference>
<keyword evidence="4" id="KW-0808">Transferase</keyword>
<dbReference type="SUPFAM" id="SSF55781">
    <property type="entry name" value="GAF domain-like"/>
    <property type="match status" value="1"/>
</dbReference>
<dbReference type="OrthoDB" id="8807260at2"/>
<accession>A0A4P7BEI9</accession>
<evidence type="ECO:0000256" key="3">
    <source>
        <dbReference type="ARBA" id="ARBA00022553"/>
    </source>
</evidence>
<dbReference type="InterPro" id="IPR036890">
    <property type="entry name" value="HATPase_C_sf"/>
</dbReference>
<evidence type="ECO:0000256" key="4">
    <source>
        <dbReference type="ARBA" id="ARBA00022679"/>
    </source>
</evidence>
<dbReference type="PRINTS" id="PR00344">
    <property type="entry name" value="BCTRLSENSOR"/>
</dbReference>
<dbReference type="SMART" id="SM00065">
    <property type="entry name" value="GAF"/>
    <property type="match status" value="1"/>
</dbReference>
<evidence type="ECO:0000256" key="7">
    <source>
        <dbReference type="ARBA" id="ARBA00022840"/>
    </source>
</evidence>
<dbReference type="Pfam" id="PF02518">
    <property type="entry name" value="HATPase_c"/>
    <property type="match status" value="1"/>
</dbReference>
<dbReference type="InterPro" id="IPR003661">
    <property type="entry name" value="HisK_dim/P_dom"/>
</dbReference>
<dbReference type="SMART" id="SM00387">
    <property type="entry name" value="HATPase_c"/>
    <property type="match status" value="1"/>
</dbReference>
<dbReference type="GO" id="GO:0007234">
    <property type="term" value="P:osmosensory signaling via phosphorelay pathway"/>
    <property type="evidence" value="ECO:0007669"/>
    <property type="project" value="TreeGrafter"/>
</dbReference>
<dbReference type="Pfam" id="PF00512">
    <property type="entry name" value="HisKA"/>
    <property type="match status" value="1"/>
</dbReference>
<dbReference type="InterPro" id="IPR004358">
    <property type="entry name" value="Sig_transdc_His_kin-like_C"/>
</dbReference>
<dbReference type="InterPro" id="IPR005467">
    <property type="entry name" value="His_kinase_dom"/>
</dbReference>
<dbReference type="Pfam" id="PF01590">
    <property type="entry name" value="GAF"/>
    <property type="match status" value="1"/>
</dbReference>
<dbReference type="GO" id="GO:0000155">
    <property type="term" value="F:phosphorelay sensor kinase activity"/>
    <property type="evidence" value="ECO:0007669"/>
    <property type="project" value="InterPro"/>
</dbReference>
<dbReference type="InterPro" id="IPR003018">
    <property type="entry name" value="GAF"/>
</dbReference>
<dbReference type="EMBL" id="BMWW01000006">
    <property type="protein sequence ID" value="GGY98968.1"/>
    <property type="molecule type" value="Genomic_DNA"/>
</dbReference>
<dbReference type="InterPro" id="IPR003594">
    <property type="entry name" value="HATPase_dom"/>
</dbReference>
<dbReference type="Gene3D" id="3.30.450.40">
    <property type="match status" value="1"/>
</dbReference>
<evidence type="ECO:0000256" key="6">
    <source>
        <dbReference type="ARBA" id="ARBA00022777"/>
    </source>
</evidence>
<gene>
    <name evidence="11" type="ORF">E1742_13910</name>
    <name evidence="10" type="ORF">GCM10007388_35740</name>
</gene>
<feature type="domain" description="Histidine kinase" evidence="9">
    <location>
        <begin position="179"/>
        <end position="391"/>
    </location>
</feature>
<keyword evidence="6 10" id="KW-0418">Kinase</keyword>
<evidence type="ECO:0000259" key="9">
    <source>
        <dbReference type="PROSITE" id="PS50109"/>
    </source>
</evidence>
<dbReference type="GO" id="GO:0005524">
    <property type="term" value="F:ATP binding"/>
    <property type="evidence" value="ECO:0007669"/>
    <property type="project" value="UniProtKB-KW"/>
</dbReference>
<evidence type="ECO:0000256" key="1">
    <source>
        <dbReference type="ARBA" id="ARBA00000085"/>
    </source>
</evidence>
<dbReference type="Gene3D" id="3.30.565.10">
    <property type="entry name" value="Histidine kinase-like ATPase, C-terminal domain"/>
    <property type="match status" value="1"/>
</dbReference>
<dbReference type="PANTHER" id="PTHR42878">
    <property type="entry name" value="TWO-COMPONENT HISTIDINE KINASE"/>
    <property type="match status" value="1"/>
</dbReference>
<evidence type="ECO:0000313" key="11">
    <source>
        <dbReference type="EMBL" id="QBQ37146.1"/>
    </source>
</evidence>
<reference evidence="10" key="1">
    <citation type="journal article" date="2014" name="Int. J. Syst. Evol. Microbiol.">
        <title>Complete genome sequence of Corynebacterium casei LMG S-19264T (=DSM 44701T), isolated from a smear-ripened cheese.</title>
        <authorList>
            <consortium name="US DOE Joint Genome Institute (JGI-PGF)"/>
            <person name="Walter F."/>
            <person name="Albersmeier A."/>
            <person name="Kalinowski J."/>
            <person name="Ruckert C."/>
        </authorList>
    </citation>
    <scope>NUCLEOTIDE SEQUENCE</scope>
    <source>
        <strain evidence="10">KCTC 12344</strain>
    </source>
</reference>
<evidence type="ECO:0000256" key="2">
    <source>
        <dbReference type="ARBA" id="ARBA00012438"/>
    </source>
</evidence>
<evidence type="ECO:0000256" key="5">
    <source>
        <dbReference type="ARBA" id="ARBA00022741"/>
    </source>
</evidence>
<keyword evidence="12" id="KW-1185">Reference proteome</keyword>
<dbReference type="InterPro" id="IPR029016">
    <property type="entry name" value="GAF-like_dom_sf"/>
</dbReference>
<dbReference type="PROSITE" id="PS50109">
    <property type="entry name" value="HIS_KIN"/>
    <property type="match status" value="1"/>
</dbReference>
<reference evidence="11 12" key="2">
    <citation type="submission" date="2019-03" db="EMBL/GenBank/DDBJ databases">
        <title>Draft Genome Sequences of Six Type Strains of the Genus Massilia.</title>
        <authorList>
            <person name="Miess H."/>
            <person name="Frediansyhah A."/>
            <person name="Gross H."/>
        </authorList>
    </citation>
    <scope>NUCLEOTIDE SEQUENCE [LARGE SCALE GENOMIC DNA]</scope>
    <source>
        <strain evidence="11 12">DSM 17505</strain>
    </source>
</reference>
<dbReference type="GO" id="GO:0030295">
    <property type="term" value="F:protein kinase activator activity"/>
    <property type="evidence" value="ECO:0007669"/>
    <property type="project" value="TreeGrafter"/>
</dbReference>